<sequence>MKKDIRLKGQLRFYMQWPIFMLILLVAMTIWIFFTSSQAGIMMAIIVTVYGIGVGVLYMYSKSLIMADLVQFAAQYGVVQNTLLKELSIPYALLMDDGQIIWMNDSFKVVTGQGDKAEKYINKVIPELNRGVFPKAESEQVQLNVIYKEKEYSVAMHKVSVEGFSETEELLQLPKEKEYFIAIYLKDVTELNKYIRENDAQKMVAGLIYIDNFDEVIESVEEVRQSLLVALIDRKINQYIAKIDGIVKKMEKDKYFIVIKKKYFQQLKEDKFALLEEVKGISIGNEMPATLSIGLGMSTDTYAQSYNYARVAIDLALARGGDQAVVKDANNITYFGGKREQVAKNTRVKARVKAEALREFIAAKDKVIVMGHKIGDVDSFGAAIGIYRAATIMEKKVHIVINDITSSVRPLYERIRDNAAYDEDLFLTSSQVEDVVTENTMVVVVDTNKPELTECEELLGMTKTIVVLDHHRQGSNSIDNAVLSYIEPYASSTCEMVAEVLQYIADDIRIKAVEADCMYAGIMIDTNNFVSRTGVRTFEAAAFLRRCGADITRVRKMFRDDMDSYRAKAETVRRAEVYRGEFAIAECPGKGIESPTIVGAQAANELLNIAGIRASFVLTAYNGKVYLSARAIDEVNVQVIAERLGGGGHINVAGAQFSDMEVEEVIGMIKGTLDEMIEGGDI</sequence>
<dbReference type="EMBL" id="BHEO01000002">
    <property type="protein sequence ID" value="GBU03851.1"/>
    <property type="molecule type" value="Genomic_DNA"/>
</dbReference>
<dbReference type="Proteomes" id="UP000702954">
    <property type="component" value="Unassembled WGS sequence"/>
</dbReference>
<proteinExistence type="inferred from homology"/>
<comment type="catalytic activity">
    <reaction evidence="1">
        <text>3',3'-c-di-AMP + H2O = 5'-O-phosphonoadenylyl-(3'-&gt;5')-adenosine + H(+)</text>
        <dbReference type="Rhea" id="RHEA:54420"/>
        <dbReference type="ChEBI" id="CHEBI:15377"/>
        <dbReference type="ChEBI" id="CHEBI:15378"/>
        <dbReference type="ChEBI" id="CHEBI:71500"/>
        <dbReference type="ChEBI" id="CHEBI:138171"/>
    </reaction>
</comment>
<feature type="binding site" evidence="2">
    <location>
        <position position="446"/>
    </location>
    <ligand>
        <name>Mn(2+)</name>
        <dbReference type="ChEBI" id="CHEBI:29035"/>
        <label>1</label>
    </ligand>
</feature>
<gene>
    <name evidence="6" type="ORF">EDD74_11069</name>
    <name evidence="5" type="ORF">FAEUMB_03920</name>
</gene>
<evidence type="ECO:0000259" key="4">
    <source>
        <dbReference type="PROSITE" id="PS50887"/>
    </source>
</evidence>
<dbReference type="FunFam" id="3.90.1640.10:FF:000002">
    <property type="entry name" value="Cyclic-di-AMP phosphodiesterase"/>
    <property type="match status" value="1"/>
</dbReference>
<dbReference type="RefSeq" id="WP_008977115.1">
    <property type="nucleotide sequence ID" value="NZ_AP031411.1"/>
</dbReference>
<dbReference type="GeneID" id="97508156"/>
<dbReference type="InterPro" id="IPR014528">
    <property type="entry name" value="GdpP/PdeA"/>
</dbReference>
<dbReference type="GO" id="GO:0003676">
    <property type="term" value="F:nucleic acid binding"/>
    <property type="evidence" value="ECO:0007669"/>
    <property type="project" value="UniProtKB-UniRule"/>
</dbReference>
<keyword evidence="8" id="KW-1185">Reference proteome</keyword>
<keyword evidence="3" id="KW-1133">Transmembrane helix</keyword>
<keyword evidence="2" id="KW-0479">Metal-binding</keyword>
<dbReference type="SUPFAM" id="SSF64182">
    <property type="entry name" value="DHH phosphoesterases"/>
    <property type="match status" value="1"/>
</dbReference>
<evidence type="ECO:0000313" key="8">
    <source>
        <dbReference type="Proteomes" id="UP000702954"/>
    </source>
</evidence>
<evidence type="ECO:0000256" key="1">
    <source>
        <dbReference type="PIRNR" id="PIRNR026583"/>
    </source>
</evidence>
<dbReference type="Gene3D" id="3.90.1640.10">
    <property type="entry name" value="inorganic pyrophosphatase (n-terminal core)"/>
    <property type="match status" value="1"/>
</dbReference>
<comment type="function">
    <text evidence="1">Has phosphodiesterase (PDE) activity against cyclic-di-AMP (c-di-AMP).</text>
</comment>
<feature type="binding site" evidence="2">
    <location>
        <position position="378"/>
    </location>
    <ligand>
        <name>Mn(2+)</name>
        <dbReference type="ChEBI" id="CHEBI:29035"/>
        <label>2</label>
    </ligand>
</feature>
<feature type="binding site" evidence="2">
    <location>
        <position position="372"/>
    </location>
    <ligand>
        <name>Mn(2+)</name>
        <dbReference type="ChEBI" id="CHEBI:29035"/>
        <label>1</label>
    </ligand>
</feature>
<dbReference type="Proteomes" id="UP000294613">
    <property type="component" value="Unassembled WGS sequence"/>
</dbReference>
<keyword evidence="1" id="KW-0378">Hydrolase</keyword>
<dbReference type="PIRSF" id="PIRSF026583">
    <property type="entry name" value="YybT"/>
    <property type="match status" value="1"/>
</dbReference>
<keyword evidence="1" id="KW-1003">Cell membrane</keyword>
<keyword evidence="1 3" id="KW-0472">Membrane</keyword>
<comment type="cofactor">
    <cofactor evidence="2">
        <name>Mn(2+)</name>
        <dbReference type="ChEBI" id="CHEBI:29035"/>
    </cofactor>
    <text evidence="2">For phosphodiesterase activity, probably binds 2 Mn(2+) per subunit.</text>
</comment>
<evidence type="ECO:0000256" key="2">
    <source>
        <dbReference type="PIRSR" id="PIRSR026583-50"/>
    </source>
</evidence>
<evidence type="ECO:0000313" key="5">
    <source>
        <dbReference type="EMBL" id="GBU03851.1"/>
    </source>
</evidence>
<feature type="binding site" evidence="2">
    <location>
        <position position="446"/>
    </location>
    <ligand>
        <name>Mn(2+)</name>
        <dbReference type="ChEBI" id="CHEBI:29035"/>
        <label>2</label>
    </ligand>
</feature>
<dbReference type="Gene3D" id="3.10.310.30">
    <property type="match status" value="1"/>
</dbReference>
<dbReference type="EMBL" id="SLZV01000010">
    <property type="protein sequence ID" value="TCS68241.1"/>
    <property type="molecule type" value="Genomic_DNA"/>
</dbReference>
<dbReference type="Pfam" id="PF24898">
    <property type="entry name" value="GGDEF_GdpP"/>
    <property type="match status" value="1"/>
</dbReference>
<dbReference type="GO" id="GO:0005886">
    <property type="term" value="C:plasma membrane"/>
    <property type="evidence" value="ECO:0007669"/>
    <property type="project" value="UniProtKB-SubCell"/>
</dbReference>
<dbReference type="PROSITE" id="PS50887">
    <property type="entry name" value="GGDEF"/>
    <property type="match status" value="1"/>
</dbReference>
<comment type="caution">
    <text evidence="6">The sequence shown here is derived from an EMBL/GenBank/DDBJ whole genome shotgun (WGS) entry which is preliminary data.</text>
</comment>
<dbReference type="Gene3D" id="3.30.450.20">
    <property type="entry name" value="PAS domain"/>
    <property type="match status" value="1"/>
</dbReference>
<comment type="similarity">
    <text evidence="1">Belongs to the GdpP/PdeA phosphodiesterase family.</text>
</comment>
<name>A0A4R3JR04_9FIRM</name>
<protein>
    <recommendedName>
        <fullName evidence="1">Cyclic-di-AMP phosphodiesterase</fullName>
        <ecNumber evidence="1">3.1.4.-</ecNumber>
    </recommendedName>
</protein>
<dbReference type="InterPro" id="IPR038763">
    <property type="entry name" value="DHH_sf"/>
</dbReference>
<dbReference type="PANTHER" id="PTHR47618">
    <property type="entry name" value="BIFUNCTIONAL OLIGORIBONUCLEASE AND PAP PHOSPHATASE NRNA"/>
    <property type="match status" value="1"/>
</dbReference>
<feature type="binding site" evidence="2">
    <location>
        <position position="525"/>
    </location>
    <ligand>
        <name>Mn(2+)</name>
        <dbReference type="ChEBI" id="CHEBI:29035"/>
        <label>2</label>
    </ligand>
</feature>
<dbReference type="InterPro" id="IPR001667">
    <property type="entry name" value="DDH_dom"/>
</dbReference>
<dbReference type="GO" id="GO:0046872">
    <property type="term" value="F:metal ion binding"/>
    <property type="evidence" value="ECO:0007669"/>
    <property type="project" value="UniProtKB-KW"/>
</dbReference>
<evidence type="ECO:0000313" key="6">
    <source>
        <dbReference type="EMBL" id="TCS68241.1"/>
    </source>
</evidence>
<dbReference type="InterPro" id="IPR051319">
    <property type="entry name" value="Oligoribo/pAp-PDE_c-di-AMP_PDE"/>
</dbReference>
<feature type="transmembrane region" description="Helical" evidence="3">
    <location>
        <begin position="12"/>
        <end position="34"/>
    </location>
</feature>
<dbReference type="EC" id="3.1.4.-" evidence="1"/>
<feature type="domain" description="GGDEF" evidence="4">
    <location>
        <begin position="201"/>
        <end position="329"/>
    </location>
</feature>
<comment type="subcellular location">
    <subcellularLocation>
        <location evidence="1">Cell membrane</location>
    </subcellularLocation>
</comment>
<dbReference type="Pfam" id="PF01368">
    <property type="entry name" value="DHH"/>
    <property type="match status" value="1"/>
</dbReference>
<dbReference type="InterPro" id="IPR003156">
    <property type="entry name" value="DHHA1_dom"/>
</dbReference>
<feature type="transmembrane region" description="Helical" evidence="3">
    <location>
        <begin position="40"/>
        <end position="60"/>
    </location>
</feature>
<feature type="binding site" evidence="2">
    <location>
        <position position="376"/>
    </location>
    <ligand>
        <name>Mn(2+)</name>
        <dbReference type="ChEBI" id="CHEBI:29035"/>
        <label>1</label>
    </ligand>
</feature>
<evidence type="ECO:0000313" key="7">
    <source>
        <dbReference type="Proteomes" id="UP000294613"/>
    </source>
</evidence>
<keyword evidence="3" id="KW-0812">Transmembrane</keyword>
<dbReference type="PANTHER" id="PTHR47618:SF2">
    <property type="entry name" value="CYCLIC-DI-AMP PHOSPHODIESTERASE GDPP"/>
    <property type="match status" value="1"/>
</dbReference>
<dbReference type="InterPro" id="IPR000160">
    <property type="entry name" value="GGDEF_dom"/>
</dbReference>
<organism evidence="6 7">
    <name type="scientific">Faecalimonas umbilicata</name>
    <dbReference type="NCBI Taxonomy" id="1912855"/>
    <lineage>
        <taxon>Bacteria</taxon>
        <taxon>Bacillati</taxon>
        <taxon>Bacillota</taxon>
        <taxon>Clostridia</taxon>
        <taxon>Lachnospirales</taxon>
        <taxon>Lachnospiraceae</taxon>
        <taxon>Faecalimonas</taxon>
    </lineage>
</organism>
<dbReference type="Pfam" id="PF02272">
    <property type="entry name" value="DHHA1"/>
    <property type="match status" value="1"/>
</dbReference>
<accession>A0A4R3JR04</accession>
<reference evidence="5 8" key="1">
    <citation type="journal article" date="2018" name="Int. J. Syst. Evol. Microbiol.">
        <title>Draft Genome Sequence of Faecalimonas umbilicata JCM 30896T, an Acetate-Producing Bacterium Isolated from Human Feces.</title>
        <authorList>
            <person name="Sakamoto M."/>
            <person name="Ikeyama N."/>
            <person name="Yuki M."/>
            <person name="Ohkuma M."/>
        </authorList>
    </citation>
    <scope>NUCLEOTIDE SEQUENCE [LARGE SCALE GENOMIC DNA]</scope>
    <source>
        <strain evidence="5 8">EGH7</strain>
    </source>
</reference>
<evidence type="ECO:0000256" key="3">
    <source>
        <dbReference type="SAM" id="Phobius"/>
    </source>
</evidence>
<reference evidence="6 7" key="2">
    <citation type="submission" date="2019-03" db="EMBL/GenBank/DDBJ databases">
        <title>Genomic Encyclopedia of Type Strains, Phase IV (KMG-IV): sequencing the most valuable type-strain genomes for metagenomic binning, comparative biology and taxonomic classification.</title>
        <authorList>
            <person name="Goeker M."/>
        </authorList>
    </citation>
    <scope>NUCLEOTIDE SEQUENCE [LARGE SCALE GENOMIC DNA]</scope>
    <source>
        <strain evidence="6 7">DSM 103426</strain>
    </source>
</reference>
<keyword evidence="2" id="KW-0464">Manganese</keyword>
<feature type="binding site" evidence="2">
    <location>
        <position position="470"/>
    </location>
    <ligand>
        <name>Mn(2+)</name>
        <dbReference type="ChEBI" id="CHEBI:29035"/>
        <label>2</label>
    </ligand>
</feature>
<dbReference type="AlphaFoldDB" id="A0A4R3JR04"/>
<dbReference type="GO" id="GO:0016787">
    <property type="term" value="F:hydrolase activity"/>
    <property type="evidence" value="ECO:0007669"/>
    <property type="project" value="UniProtKB-UniRule"/>
</dbReference>